<accession>A0A9N9HDU0</accession>
<reference evidence="1" key="1">
    <citation type="submission" date="2021-06" db="EMBL/GenBank/DDBJ databases">
        <authorList>
            <person name="Kallberg Y."/>
            <person name="Tangrot J."/>
            <person name="Rosling A."/>
        </authorList>
    </citation>
    <scope>NUCLEOTIDE SEQUENCE</scope>
    <source>
        <strain evidence="1">UK204</strain>
    </source>
</reference>
<evidence type="ECO:0000313" key="1">
    <source>
        <dbReference type="EMBL" id="CAG8672643.1"/>
    </source>
</evidence>
<dbReference type="PANTHER" id="PTHR33266">
    <property type="entry name" value="CHROMOSOME 15, WHOLE GENOME SHOTGUN SEQUENCE"/>
    <property type="match status" value="1"/>
</dbReference>
<dbReference type="Proteomes" id="UP000789570">
    <property type="component" value="Unassembled WGS sequence"/>
</dbReference>
<proteinExistence type="predicted"/>
<dbReference type="PANTHER" id="PTHR33266:SF1">
    <property type="entry name" value="F-BOX DOMAIN-CONTAINING PROTEIN"/>
    <property type="match status" value="1"/>
</dbReference>
<dbReference type="OrthoDB" id="2367476at2759"/>
<comment type="caution">
    <text evidence="1">The sequence shown here is derived from an EMBL/GenBank/DDBJ whole genome shotgun (WGS) entry which is preliminary data.</text>
</comment>
<gene>
    <name evidence="1" type="ORF">FCALED_LOCUS12101</name>
</gene>
<name>A0A9N9HDU0_9GLOM</name>
<organism evidence="1 2">
    <name type="scientific">Funneliformis caledonium</name>
    <dbReference type="NCBI Taxonomy" id="1117310"/>
    <lineage>
        <taxon>Eukaryota</taxon>
        <taxon>Fungi</taxon>
        <taxon>Fungi incertae sedis</taxon>
        <taxon>Mucoromycota</taxon>
        <taxon>Glomeromycotina</taxon>
        <taxon>Glomeromycetes</taxon>
        <taxon>Glomerales</taxon>
        <taxon>Glomeraceae</taxon>
        <taxon>Funneliformis</taxon>
    </lineage>
</organism>
<dbReference type="EMBL" id="CAJVPQ010005588">
    <property type="protein sequence ID" value="CAG8672643.1"/>
    <property type="molecule type" value="Genomic_DNA"/>
</dbReference>
<protein>
    <submittedName>
        <fullName evidence="1">10005_t:CDS:1</fullName>
    </submittedName>
</protein>
<evidence type="ECO:0000313" key="2">
    <source>
        <dbReference type="Proteomes" id="UP000789570"/>
    </source>
</evidence>
<sequence>MESQGTLEVGKIEDEYIKLIPILNKMENFSSLKILLAFDKACTLIDHNYSDEKDNFYYMRKALQQIPHKFKVKDHHFLALFTDTLSRVSNFLPANYNDLSYRVFLEEKQLYKPFYHFDTFDCQMLQPKNTKIIITSAIQQMCNMECPLWTNVEKFYVVEFAMAKLLCDYKTATIIYENGDIESIKLTVEQSLAILRVRVYLKICRVSQQASKLVSHQ</sequence>
<keyword evidence="2" id="KW-1185">Reference proteome</keyword>
<dbReference type="AlphaFoldDB" id="A0A9N9HDU0"/>